<evidence type="ECO:0000256" key="1">
    <source>
        <dbReference type="SAM" id="MobiDB-lite"/>
    </source>
</evidence>
<dbReference type="Pfam" id="PF12587">
    <property type="entry name" value="DUF3761"/>
    <property type="match status" value="1"/>
</dbReference>
<evidence type="ECO:0000313" key="4">
    <source>
        <dbReference type="Proteomes" id="UP000825008"/>
    </source>
</evidence>
<dbReference type="EMBL" id="CP080997">
    <property type="protein sequence ID" value="QZA10013.1"/>
    <property type="molecule type" value="Genomic_DNA"/>
</dbReference>
<dbReference type="KEGG" id="mher:K3U94_07590"/>
<dbReference type="Proteomes" id="UP000825008">
    <property type="component" value="Chromosome"/>
</dbReference>
<name>A0A9X7WKX1_9MYCO</name>
<feature type="region of interest" description="Disordered" evidence="1">
    <location>
        <begin position="175"/>
        <end position="199"/>
    </location>
</feature>
<accession>A0A9X7WKX1</accession>
<evidence type="ECO:0000313" key="3">
    <source>
        <dbReference type="EMBL" id="QZA10013.1"/>
    </source>
</evidence>
<keyword evidence="2" id="KW-0472">Membrane</keyword>
<organism evidence="3 4">
    <name type="scientific">Mycolicibacter heraklionensis</name>
    <dbReference type="NCBI Taxonomy" id="512402"/>
    <lineage>
        <taxon>Bacteria</taxon>
        <taxon>Bacillati</taxon>
        <taxon>Actinomycetota</taxon>
        <taxon>Actinomycetes</taxon>
        <taxon>Mycobacteriales</taxon>
        <taxon>Mycobacteriaceae</taxon>
        <taxon>Mycolicibacter</taxon>
    </lineage>
</organism>
<keyword evidence="2" id="KW-1133">Transmembrane helix</keyword>
<dbReference type="InterPro" id="IPR022236">
    <property type="entry name" value="DUF3761"/>
</dbReference>
<protein>
    <submittedName>
        <fullName evidence="3">DUF3761 domain-containing protein</fullName>
    </submittedName>
</protein>
<gene>
    <name evidence="3" type="ORF">K3U94_07590</name>
</gene>
<feature type="compositionally biased region" description="Low complexity" evidence="1">
    <location>
        <begin position="237"/>
        <end position="252"/>
    </location>
</feature>
<proteinExistence type="predicted"/>
<feature type="transmembrane region" description="Helical" evidence="2">
    <location>
        <begin position="209"/>
        <end position="230"/>
    </location>
</feature>
<evidence type="ECO:0000256" key="2">
    <source>
        <dbReference type="SAM" id="Phobius"/>
    </source>
</evidence>
<sequence>MGPTIVRVAHRSLTKPVTDDGPEDLCHWPFNEPPVPGQWVIAPTSVQAESYAVVAGLGKADDAKGAALKTITKVVPEEDVAEALRKAKAETMAWLWLAQRTAGFPAPGYPAPPDEYPYSPIPPSRGTAPSADVASEYGLVWRRVHRQAQECGLPDEQLKRFKSISEQWFALSQSLPAEQAQRPASANAPAEKDITDAADAPTKRSVPKWLWVLAAVVVAVVVIVVLVRVVGAKTGESSGTPPTSHPTTSQPSAFPSAPAGANAQCRDGTYSFSTRRNGSCAGHGGVAAWLDSQP</sequence>
<reference evidence="3" key="1">
    <citation type="submission" date="2021-08" db="EMBL/GenBank/DDBJ databases">
        <title>Whole genome sequencing of non-tuberculosis mycobacteria type-strains.</title>
        <authorList>
            <person name="Igarashi Y."/>
            <person name="Osugi A."/>
            <person name="Mitarai S."/>
        </authorList>
    </citation>
    <scope>NUCLEOTIDE SEQUENCE</scope>
    <source>
        <strain evidence="3">JCM 30995</strain>
    </source>
</reference>
<dbReference type="AlphaFoldDB" id="A0A9X7WKX1"/>
<keyword evidence="2" id="KW-0812">Transmembrane</keyword>
<feature type="region of interest" description="Disordered" evidence="1">
    <location>
        <begin position="234"/>
        <end position="285"/>
    </location>
</feature>